<accession>A0AAN4Z7R6</accession>
<keyword evidence="1" id="KW-1133">Transmembrane helix</keyword>
<feature type="transmembrane region" description="Helical" evidence="1">
    <location>
        <begin position="119"/>
        <end position="140"/>
    </location>
</feature>
<dbReference type="Proteomes" id="UP001328107">
    <property type="component" value="Unassembled WGS sequence"/>
</dbReference>
<sequence>AFVTDPAASSKLPLKYENLAKFYILFFAAFCWLMVVIGLLGILYDISFLAFLVLGVVPFPFLLYGYRGIEERRHHLITPLIAFSITLFILELLLLFGGVFYYFLEISSRSFSSVVRDRIWVVVISVCILVAIVPGPIHAIG</sequence>
<evidence type="ECO:0000256" key="1">
    <source>
        <dbReference type="SAM" id="Phobius"/>
    </source>
</evidence>
<keyword evidence="1" id="KW-0812">Transmembrane</keyword>
<comment type="caution">
    <text evidence="2">The sequence shown here is derived from an EMBL/GenBank/DDBJ whole genome shotgun (WGS) entry which is preliminary data.</text>
</comment>
<feature type="transmembrane region" description="Helical" evidence="1">
    <location>
        <begin position="76"/>
        <end position="104"/>
    </location>
</feature>
<keyword evidence="1" id="KW-0472">Membrane</keyword>
<feature type="non-terminal residue" evidence="2">
    <location>
        <position position="1"/>
    </location>
</feature>
<evidence type="ECO:0000313" key="3">
    <source>
        <dbReference type="Proteomes" id="UP001328107"/>
    </source>
</evidence>
<name>A0AAN4Z7R6_9BILA</name>
<evidence type="ECO:0000313" key="2">
    <source>
        <dbReference type="EMBL" id="GMR34031.1"/>
    </source>
</evidence>
<dbReference type="AlphaFoldDB" id="A0AAN4Z7R6"/>
<feature type="transmembrane region" description="Helical" evidence="1">
    <location>
        <begin position="22"/>
        <end position="40"/>
    </location>
</feature>
<keyword evidence="3" id="KW-1185">Reference proteome</keyword>
<feature type="transmembrane region" description="Helical" evidence="1">
    <location>
        <begin position="46"/>
        <end position="64"/>
    </location>
</feature>
<feature type="non-terminal residue" evidence="2">
    <location>
        <position position="141"/>
    </location>
</feature>
<reference evidence="3" key="1">
    <citation type="submission" date="2022-10" db="EMBL/GenBank/DDBJ databases">
        <title>Genome assembly of Pristionchus species.</title>
        <authorList>
            <person name="Yoshida K."/>
            <person name="Sommer R.J."/>
        </authorList>
    </citation>
    <scope>NUCLEOTIDE SEQUENCE [LARGE SCALE GENOMIC DNA]</scope>
    <source>
        <strain evidence="3">RS5460</strain>
    </source>
</reference>
<protein>
    <submittedName>
        <fullName evidence="2">Uncharacterized protein</fullName>
    </submittedName>
</protein>
<gene>
    <name evidence="2" type="ORF">PMAYCL1PPCAC_04226</name>
</gene>
<proteinExistence type="predicted"/>
<dbReference type="EMBL" id="BTRK01000001">
    <property type="protein sequence ID" value="GMR34031.1"/>
    <property type="molecule type" value="Genomic_DNA"/>
</dbReference>
<organism evidence="2 3">
    <name type="scientific">Pristionchus mayeri</name>
    <dbReference type="NCBI Taxonomy" id="1317129"/>
    <lineage>
        <taxon>Eukaryota</taxon>
        <taxon>Metazoa</taxon>
        <taxon>Ecdysozoa</taxon>
        <taxon>Nematoda</taxon>
        <taxon>Chromadorea</taxon>
        <taxon>Rhabditida</taxon>
        <taxon>Rhabditina</taxon>
        <taxon>Diplogasteromorpha</taxon>
        <taxon>Diplogasteroidea</taxon>
        <taxon>Neodiplogasteridae</taxon>
        <taxon>Pristionchus</taxon>
    </lineage>
</organism>